<accession>A0ABT8FXV3</accession>
<protein>
    <submittedName>
        <fullName evidence="2">ABC transporter permease</fullName>
    </submittedName>
</protein>
<dbReference type="RefSeq" id="WP_301125595.1">
    <property type="nucleotide sequence ID" value="NZ_JAUHPV010000001.1"/>
</dbReference>
<dbReference type="EMBL" id="JAUHPV010000001">
    <property type="protein sequence ID" value="MDN4471710.1"/>
    <property type="molecule type" value="Genomic_DNA"/>
</dbReference>
<keyword evidence="1" id="KW-0812">Transmembrane</keyword>
<sequence>MIASIRAELRKATTTRLWWILLILMIGTIAFFAGTFALALTFGDTGTGPDGQALTIAPKDMAITVYTLGVSLGYAFPLAFGAILMTGEFRHRTLATTLLAQPSRGRLVLGKLAAALPFAGLYGAASAATAVAVGAAALGLAGEPTMLDDADVLRSIGLSIVAMAAWMLVGVGFGSVITNQVAAIVTVLGWTQLVEPILRLALGFWEPAAPIARFLPGAAGEALAGGSFYSTTGLSDLLPAWAGLLVLLGYGAVAAGIGWLTTLRRDVT</sequence>
<feature type="transmembrane region" description="Helical" evidence="1">
    <location>
        <begin position="63"/>
        <end position="86"/>
    </location>
</feature>
<proteinExistence type="predicted"/>
<feature type="transmembrane region" description="Helical" evidence="1">
    <location>
        <begin position="107"/>
        <end position="140"/>
    </location>
</feature>
<feature type="transmembrane region" description="Helical" evidence="1">
    <location>
        <begin position="152"/>
        <end position="174"/>
    </location>
</feature>
<keyword evidence="1" id="KW-0472">Membrane</keyword>
<evidence type="ECO:0000256" key="1">
    <source>
        <dbReference type="SAM" id="Phobius"/>
    </source>
</evidence>
<evidence type="ECO:0000313" key="2">
    <source>
        <dbReference type="EMBL" id="MDN4471710.1"/>
    </source>
</evidence>
<dbReference type="Proteomes" id="UP001172738">
    <property type="component" value="Unassembled WGS sequence"/>
</dbReference>
<organism evidence="2 3">
    <name type="scientific">Demequina zhanjiangensis</name>
    <dbReference type="NCBI Taxonomy" id="3051659"/>
    <lineage>
        <taxon>Bacteria</taxon>
        <taxon>Bacillati</taxon>
        <taxon>Actinomycetota</taxon>
        <taxon>Actinomycetes</taxon>
        <taxon>Micrococcales</taxon>
        <taxon>Demequinaceae</taxon>
        <taxon>Demequina</taxon>
    </lineage>
</organism>
<feature type="transmembrane region" description="Helical" evidence="1">
    <location>
        <begin position="238"/>
        <end position="260"/>
    </location>
</feature>
<comment type="caution">
    <text evidence="2">The sequence shown here is derived from an EMBL/GenBank/DDBJ whole genome shotgun (WGS) entry which is preliminary data.</text>
</comment>
<feature type="transmembrane region" description="Helical" evidence="1">
    <location>
        <begin position="20"/>
        <end position="43"/>
    </location>
</feature>
<evidence type="ECO:0000313" key="3">
    <source>
        <dbReference type="Proteomes" id="UP001172738"/>
    </source>
</evidence>
<name>A0ABT8FXV3_9MICO</name>
<keyword evidence="1" id="KW-1133">Transmembrane helix</keyword>
<keyword evidence="3" id="KW-1185">Reference proteome</keyword>
<feature type="transmembrane region" description="Helical" evidence="1">
    <location>
        <begin position="181"/>
        <end position="205"/>
    </location>
</feature>
<gene>
    <name evidence="2" type="ORF">QQX04_01735</name>
</gene>
<reference evidence="2" key="1">
    <citation type="submission" date="2023-06" db="EMBL/GenBank/DDBJ databases">
        <title>SYSU T00b26.</title>
        <authorList>
            <person name="Gao L."/>
            <person name="Fang B.-Z."/>
            <person name="Li W.-J."/>
        </authorList>
    </citation>
    <scope>NUCLEOTIDE SEQUENCE</scope>
    <source>
        <strain evidence="2">SYSU T00b26</strain>
    </source>
</reference>